<evidence type="ECO:0000256" key="1">
    <source>
        <dbReference type="ARBA" id="ARBA00011073"/>
    </source>
</evidence>
<dbReference type="PROSITE" id="PS51257">
    <property type="entry name" value="PROKAR_LIPOPROTEIN"/>
    <property type="match status" value="1"/>
</dbReference>
<dbReference type="AlphaFoldDB" id="A0A511NBK9"/>
<evidence type="ECO:0000256" key="5">
    <source>
        <dbReference type="PROSITE-ProRule" id="PRU01240"/>
    </source>
</evidence>
<evidence type="ECO:0000256" key="4">
    <source>
        <dbReference type="ARBA" id="ARBA00022825"/>
    </source>
</evidence>
<comment type="similarity">
    <text evidence="1 5">Belongs to the peptidase S8 family.</text>
</comment>
<keyword evidence="4 5" id="KW-0720">Serine protease</keyword>
<feature type="domain" description="Peptidase S8/S53" evidence="7">
    <location>
        <begin position="239"/>
        <end position="487"/>
    </location>
</feature>
<dbReference type="SUPFAM" id="SSF52743">
    <property type="entry name" value="Subtilisin-like"/>
    <property type="match status" value="1"/>
</dbReference>
<dbReference type="PRINTS" id="PR00723">
    <property type="entry name" value="SUBTILISIN"/>
</dbReference>
<dbReference type="EMBL" id="BJXB01000049">
    <property type="protein sequence ID" value="GEM49956.1"/>
    <property type="molecule type" value="Genomic_DNA"/>
</dbReference>
<keyword evidence="6" id="KW-0732">Signal</keyword>
<keyword evidence="9" id="KW-1185">Reference proteome</keyword>
<protein>
    <recommendedName>
        <fullName evidence="7">Peptidase S8/S53 domain-containing protein</fullName>
    </recommendedName>
</protein>
<dbReference type="InterPro" id="IPR023828">
    <property type="entry name" value="Peptidase_S8_Ser-AS"/>
</dbReference>
<feature type="active site" description="Charge relay system" evidence="5">
    <location>
        <position position="248"/>
    </location>
</feature>
<evidence type="ECO:0000259" key="7">
    <source>
        <dbReference type="Pfam" id="PF00082"/>
    </source>
</evidence>
<dbReference type="PANTHER" id="PTHR43806">
    <property type="entry name" value="PEPTIDASE S8"/>
    <property type="match status" value="1"/>
</dbReference>
<proteinExistence type="inferred from homology"/>
<dbReference type="RefSeq" id="WP_186816305.1">
    <property type="nucleotide sequence ID" value="NZ_BJXB01000049.1"/>
</dbReference>
<feature type="signal peptide" evidence="6">
    <location>
        <begin position="1"/>
        <end position="19"/>
    </location>
</feature>
<evidence type="ECO:0000256" key="3">
    <source>
        <dbReference type="ARBA" id="ARBA00022801"/>
    </source>
</evidence>
<gene>
    <name evidence="8" type="ORF">DC3_55910</name>
</gene>
<accession>A0A511NBK9</accession>
<keyword evidence="2 5" id="KW-0645">Protease</keyword>
<dbReference type="Gene3D" id="3.40.50.200">
    <property type="entry name" value="Peptidase S8/S53 domain"/>
    <property type="match status" value="1"/>
</dbReference>
<dbReference type="InterPro" id="IPR015500">
    <property type="entry name" value="Peptidase_S8_subtilisin-rel"/>
</dbReference>
<name>A0A511NBK9_DEIC1</name>
<dbReference type="InterPro" id="IPR036852">
    <property type="entry name" value="Peptidase_S8/S53_dom_sf"/>
</dbReference>
<reference evidence="8 9" key="1">
    <citation type="submission" date="2019-07" db="EMBL/GenBank/DDBJ databases">
        <title>Whole genome shotgun sequence of Deinococcus cellulosilyticus NBRC 106333.</title>
        <authorList>
            <person name="Hosoyama A."/>
            <person name="Uohara A."/>
            <person name="Ohji S."/>
            <person name="Ichikawa N."/>
        </authorList>
    </citation>
    <scope>NUCLEOTIDE SEQUENCE [LARGE SCALE GENOMIC DNA]</scope>
    <source>
        <strain evidence="8 9">NBRC 106333</strain>
    </source>
</reference>
<evidence type="ECO:0000256" key="2">
    <source>
        <dbReference type="ARBA" id="ARBA00022670"/>
    </source>
</evidence>
<dbReference type="Proteomes" id="UP000321306">
    <property type="component" value="Unassembled WGS sequence"/>
</dbReference>
<evidence type="ECO:0000313" key="8">
    <source>
        <dbReference type="EMBL" id="GEM49956.1"/>
    </source>
</evidence>
<sequence>MKHWWMIFGVLLASCGAQVAPVKEAPAEIAQVNPQAILPLKLSSTWASPNETLTGTINATTPTTGTAYVIYQNQLNTSLQLTSTATFIGSGKLKITIPRSLRGGQWNVYVYYAGNYYLSGLNVAGYDTNGQYMMLLPGYVSASTIITRLSQLGYTNYQIINLAQQGADLGTGSLCSGTMVVVNTGRPAGESISTLQQGFPEAEGHVDPKTLPGVEATSAYPAHLIAVGAPAAFSRNLNGAGVEIAILDTGVNAISGTTLLPGRDFVAVDDNPADEFIGTGTSNGHGTQVAMLAAGKTQGVAQGAKIRAVRVCDKDGKCDMEKVFIGTCWALKNAVDRNRLVLNLSLGSETPVNLFADLFKEANSYGTLIAVAGGNQGQKGNIPQYPAGFAPKVLGMVSVSGVNGNTPAADATRANYNSIAAPFTFRLQNLQGSFSSYAGTSFSTPMVAGAMALWRQKNPSWSPAEIVKDMKAKARVPSGWVSGYGTGILDMSVAP</sequence>
<feature type="active site" description="Charge relay system" evidence="5">
    <location>
        <position position="441"/>
    </location>
</feature>
<dbReference type="PROSITE" id="PS51892">
    <property type="entry name" value="SUBTILASE"/>
    <property type="match status" value="1"/>
</dbReference>
<organism evidence="8 9">
    <name type="scientific">Deinococcus cellulosilyticus (strain DSM 18568 / NBRC 106333 / KACC 11606 / 5516J-15)</name>
    <dbReference type="NCBI Taxonomy" id="1223518"/>
    <lineage>
        <taxon>Bacteria</taxon>
        <taxon>Thermotogati</taxon>
        <taxon>Deinococcota</taxon>
        <taxon>Deinococci</taxon>
        <taxon>Deinococcales</taxon>
        <taxon>Deinococcaceae</taxon>
        <taxon>Deinococcus</taxon>
    </lineage>
</organism>
<dbReference type="Pfam" id="PF00082">
    <property type="entry name" value="Peptidase_S8"/>
    <property type="match status" value="1"/>
</dbReference>
<dbReference type="PROSITE" id="PS00138">
    <property type="entry name" value="SUBTILASE_SER"/>
    <property type="match status" value="1"/>
</dbReference>
<evidence type="ECO:0000256" key="6">
    <source>
        <dbReference type="SAM" id="SignalP"/>
    </source>
</evidence>
<dbReference type="GO" id="GO:0006508">
    <property type="term" value="P:proteolysis"/>
    <property type="evidence" value="ECO:0007669"/>
    <property type="project" value="UniProtKB-KW"/>
</dbReference>
<dbReference type="GO" id="GO:0004252">
    <property type="term" value="F:serine-type endopeptidase activity"/>
    <property type="evidence" value="ECO:0007669"/>
    <property type="project" value="UniProtKB-UniRule"/>
</dbReference>
<keyword evidence="3 5" id="KW-0378">Hydrolase</keyword>
<dbReference type="InterPro" id="IPR050131">
    <property type="entry name" value="Peptidase_S8_subtilisin-like"/>
</dbReference>
<feature type="chain" id="PRO_5022160556" description="Peptidase S8/S53 domain-containing protein" evidence="6">
    <location>
        <begin position="20"/>
        <end position="495"/>
    </location>
</feature>
<feature type="active site" description="Charge relay system" evidence="5">
    <location>
        <position position="285"/>
    </location>
</feature>
<evidence type="ECO:0000313" key="9">
    <source>
        <dbReference type="Proteomes" id="UP000321306"/>
    </source>
</evidence>
<comment type="caution">
    <text evidence="8">The sequence shown here is derived from an EMBL/GenBank/DDBJ whole genome shotgun (WGS) entry which is preliminary data.</text>
</comment>
<dbReference type="InterPro" id="IPR000209">
    <property type="entry name" value="Peptidase_S8/S53_dom"/>
</dbReference>
<dbReference type="PANTHER" id="PTHR43806:SF11">
    <property type="entry name" value="CEREVISIN-RELATED"/>
    <property type="match status" value="1"/>
</dbReference>